<sequence length="72" mass="8215">FGVALRALGSRLILFFEHDRIRDAKNLVIGIIHISLGLSRTRVNTVSNVSENENEKNESDGHYRNGDNHLEW</sequence>
<feature type="non-terminal residue" evidence="2">
    <location>
        <position position="1"/>
    </location>
</feature>
<organism evidence="2 3">
    <name type="scientific">Pristionchus fissidentatus</name>
    <dbReference type="NCBI Taxonomy" id="1538716"/>
    <lineage>
        <taxon>Eukaryota</taxon>
        <taxon>Metazoa</taxon>
        <taxon>Ecdysozoa</taxon>
        <taxon>Nematoda</taxon>
        <taxon>Chromadorea</taxon>
        <taxon>Rhabditida</taxon>
        <taxon>Rhabditina</taxon>
        <taxon>Diplogasteromorpha</taxon>
        <taxon>Diplogasteroidea</taxon>
        <taxon>Neodiplogasteridae</taxon>
        <taxon>Pristionchus</taxon>
    </lineage>
</organism>
<evidence type="ECO:0000313" key="3">
    <source>
        <dbReference type="Proteomes" id="UP001432322"/>
    </source>
</evidence>
<protein>
    <submittedName>
        <fullName evidence="2">Uncharacterized protein</fullName>
    </submittedName>
</protein>
<feature type="region of interest" description="Disordered" evidence="1">
    <location>
        <begin position="49"/>
        <end position="72"/>
    </location>
</feature>
<accession>A0AAV5WGE8</accession>
<dbReference type="AlphaFoldDB" id="A0AAV5WGE8"/>
<feature type="non-terminal residue" evidence="2">
    <location>
        <position position="72"/>
    </location>
</feature>
<proteinExistence type="predicted"/>
<evidence type="ECO:0000313" key="2">
    <source>
        <dbReference type="EMBL" id="GMT29022.1"/>
    </source>
</evidence>
<keyword evidence="3" id="KW-1185">Reference proteome</keyword>
<dbReference type="Proteomes" id="UP001432322">
    <property type="component" value="Unassembled WGS sequence"/>
</dbReference>
<dbReference type="EMBL" id="BTSY01000005">
    <property type="protein sequence ID" value="GMT29022.1"/>
    <property type="molecule type" value="Genomic_DNA"/>
</dbReference>
<feature type="compositionally biased region" description="Basic and acidic residues" evidence="1">
    <location>
        <begin position="53"/>
        <end position="72"/>
    </location>
</feature>
<reference evidence="2" key="1">
    <citation type="submission" date="2023-10" db="EMBL/GenBank/DDBJ databases">
        <title>Genome assembly of Pristionchus species.</title>
        <authorList>
            <person name="Yoshida K."/>
            <person name="Sommer R.J."/>
        </authorList>
    </citation>
    <scope>NUCLEOTIDE SEQUENCE</scope>
    <source>
        <strain evidence="2">RS5133</strain>
    </source>
</reference>
<evidence type="ECO:0000256" key="1">
    <source>
        <dbReference type="SAM" id="MobiDB-lite"/>
    </source>
</evidence>
<gene>
    <name evidence="2" type="ORF">PFISCL1PPCAC_20319</name>
</gene>
<comment type="caution">
    <text evidence="2">The sequence shown here is derived from an EMBL/GenBank/DDBJ whole genome shotgun (WGS) entry which is preliminary data.</text>
</comment>
<name>A0AAV5WGE8_9BILA</name>